<dbReference type="PANTHER" id="PTHR46696">
    <property type="entry name" value="P450, PUTATIVE (EUROFUNG)-RELATED"/>
    <property type="match status" value="1"/>
</dbReference>
<keyword evidence="2" id="KW-0560">Oxidoreductase</keyword>
<dbReference type="Gene3D" id="1.10.630.10">
    <property type="entry name" value="Cytochrome P450"/>
    <property type="match status" value="1"/>
</dbReference>
<sequence>MSSPTTKCPYPAGEYAPVAWPLSRRGDVVPAECGQLRAASPIARVKTLTGDDAWLVTSHALARQVLDDGTHFSLRETAAEGRPRQYALTIPPEAVNTMGNVNSAGLHQEVLRAFGPRSGPASAEWMRERAHELIDGMVAEGAPVDLRQRFAEPYAAVMVSEVLGLPHEDGCRLMAGLDLGFVTSPEAFDGCTANWDKDFAYVLRRVRGDHASRRGLIRRLCELRDDPDRDGADLTDEMIAAVVTSLFGAGAMSTYVFLLHAVLTLVRHPEAMERLRARPELMPRAVEELMRCTLSIGDGLPRIALADVRVGEVDVRAGELVLVCVEGANFDPEAFEDPERFDIDRSPNPHLSFGSGPHFCPASAISRVHAGEALTALLDRLPKLRLALPADQLVWRTGNIKRVPERLHVLW</sequence>
<evidence type="ECO:0000313" key="4">
    <source>
        <dbReference type="Proteomes" id="UP001183535"/>
    </source>
</evidence>
<dbReference type="InterPro" id="IPR002397">
    <property type="entry name" value="Cyt_P450_B"/>
</dbReference>
<keyword evidence="4" id="KW-1185">Reference proteome</keyword>
<name>A0ABD5EVI5_9ACTN</name>
<accession>A0ABD5EVI5</accession>
<comment type="similarity">
    <text evidence="1 2">Belongs to the cytochrome P450 family.</text>
</comment>
<evidence type="ECO:0000256" key="2">
    <source>
        <dbReference type="RuleBase" id="RU000461"/>
    </source>
</evidence>
<keyword evidence="2" id="KW-0503">Monooxygenase</keyword>
<protein>
    <submittedName>
        <fullName evidence="3">Cytochrome P450</fullName>
    </submittedName>
</protein>
<dbReference type="EMBL" id="JAVRES010000016">
    <property type="protein sequence ID" value="MDT0438207.1"/>
    <property type="molecule type" value="Genomic_DNA"/>
</dbReference>
<organism evidence="3 4">
    <name type="scientific">Streptomyces doudnae</name>
    <dbReference type="NCBI Taxonomy" id="3075536"/>
    <lineage>
        <taxon>Bacteria</taxon>
        <taxon>Bacillati</taxon>
        <taxon>Actinomycetota</taxon>
        <taxon>Actinomycetes</taxon>
        <taxon>Kitasatosporales</taxon>
        <taxon>Streptomycetaceae</taxon>
        <taxon>Streptomyces</taxon>
    </lineage>
</organism>
<dbReference type="GO" id="GO:0046872">
    <property type="term" value="F:metal ion binding"/>
    <property type="evidence" value="ECO:0007669"/>
    <property type="project" value="UniProtKB-KW"/>
</dbReference>
<keyword evidence="2" id="KW-0479">Metal-binding</keyword>
<dbReference type="InterPro" id="IPR036396">
    <property type="entry name" value="Cyt_P450_sf"/>
</dbReference>
<dbReference type="PANTHER" id="PTHR46696:SF1">
    <property type="entry name" value="CYTOCHROME P450 YJIB-RELATED"/>
    <property type="match status" value="1"/>
</dbReference>
<comment type="caution">
    <text evidence="3">The sequence shown here is derived from an EMBL/GenBank/DDBJ whole genome shotgun (WGS) entry which is preliminary data.</text>
</comment>
<dbReference type="Proteomes" id="UP001183535">
    <property type="component" value="Unassembled WGS sequence"/>
</dbReference>
<dbReference type="GO" id="GO:0004497">
    <property type="term" value="F:monooxygenase activity"/>
    <property type="evidence" value="ECO:0007669"/>
    <property type="project" value="UniProtKB-KW"/>
</dbReference>
<proteinExistence type="inferred from homology"/>
<dbReference type="PRINTS" id="PR00359">
    <property type="entry name" value="BP450"/>
</dbReference>
<dbReference type="AlphaFoldDB" id="A0ABD5EVI5"/>
<dbReference type="PROSITE" id="PS00086">
    <property type="entry name" value="CYTOCHROME_P450"/>
    <property type="match status" value="1"/>
</dbReference>
<evidence type="ECO:0000313" key="3">
    <source>
        <dbReference type="EMBL" id="MDT0438207.1"/>
    </source>
</evidence>
<dbReference type="Pfam" id="PF00067">
    <property type="entry name" value="p450"/>
    <property type="match status" value="1"/>
</dbReference>
<gene>
    <name evidence="3" type="ORF">RM877_26325</name>
</gene>
<keyword evidence="2" id="KW-0349">Heme</keyword>
<dbReference type="RefSeq" id="WP_093828194.1">
    <property type="nucleotide sequence ID" value="NZ_JAVRES010000016.1"/>
</dbReference>
<dbReference type="InterPro" id="IPR017972">
    <property type="entry name" value="Cyt_P450_CS"/>
</dbReference>
<dbReference type="InterPro" id="IPR001128">
    <property type="entry name" value="Cyt_P450"/>
</dbReference>
<evidence type="ECO:0000256" key="1">
    <source>
        <dbReference type="ARBA" id="ARBA00010617"/>
    </source>
</evidence>
<reference evidence="4" key="1">
    <citation type="submission" date="2023-07" db="EMBL/GenBank/DDBJ databases">
        <title>30 novel species of actinomycetes from the DSMZ collection.</title>
        <authorList>
            <person name="Nouioui I."/>
        </authorList>
    </citation>
    <scope>NUCLEOTIDE SEQUENCE [LARGE SCALE GENOMIC DNA]</scope>
    <source>
        <strain evidence="4">DSM 41981</strain>
    </source>
</reference>
<keyword evidence="2" id="KW-0408">Iron</keyword>
<dbReference type="SUPFAM" id="SSF48264">
    <property type="entry name" value="Cytochrome P450"/>
    <property type="match status" value="1"/>
</dbReference>